<evidence type="ECO:0000313" key="7">
    <source>
        <dbReference type="EMBL" id="OSX74650.1"/>
    </source>
</evidence>
<dbReference type="Proteomes" id="UP000218209">
    <property type="component" value="Unassembled WGS sequence"/>
</dbReference>
<dbReference type="EMBL" id="KV918937">
    <property type="protein sequence ID" value="OSX74650.1"/>
    <property type="molecule type" value="Genomic_DNA"/>
</dbReference>
<evidence type="ECO:0000259" key="6">
    <source>
        <dbReference type="Pfam" id="PF01012"/>
    </source>
</evidence>
<dbReference type="OrthoDB" id="276685at2759"/>
<dbReference type="AlphaFoldDB" id="A0A1X6P1M9"/>
<evidence type="ECO:0000313" key="8">
    <source>
        <dbReference type="Proteomes" id="UP000218209"/>
    </source>
</evidence>
<keyword evidence="3" id="KW-0813">Transport</keyword>
<feature type="compositionally biased region" description="Gly residues" evidence="5">
    <location>
        <begin position="97"/>
        <end position="118"/>
    </location>
</feature>
<dbReference type="PANTHER" id="PTHR21294:SF8">
    <property type="entry name" value="ELECTRON TRANSFER FLAVOPROTEIN SUBUNIT BETA"/>
    <property type="match status" value="1"/>
</dbReference>
<proteinExistence type="inferred from homology"/>
<evidence type="ECO:0000256" key="4">
    <source>
        <dbReference type="ARBA" id="ARBA00022982"/>
    </source>
</evidence>
<evidence type="ECO:0000256" key="1">
    <source>
        <dbReference type="ARBA" id="ARBA00004305"/>
    </source>
</evidence>
<dbReference type="GO" id="GO:0009055">
    <property type="term" value="F:electron transfer activity"/>
    <property type="evidence" value="ECO:0007669"/>
    <property type="project" value="InterPro"/>
</dbReference>
<comment type="similarity">
    <text evidence="2">Belongs to the ETF beta-subunit/FixA family.</text>
</comment>
<comment type="subcellular location">
    <subcellularLocation>
        <location evidence="1">Mitochondrion matrix</location>
    </subcellularLocation>
</comment>
<dbReference type="Gene3D" id="3.40.50.620">
    <property type="entry name" value="HUPs"/>
    <property type="match status" value="1"/>
</dbReference>
<dbReference type="PANTHER" id="PTHR21294">
    <property type="entry name" value="ELECTRON TRANSFER FLAVOPROTEIN BETA-SUBUNIT"/>
    <property type="match status" value="1"/>
</dbReference>
<evidence type="ECO:0000256" key="3">
    <source>
        <dbReference type="ARBA" id="ARBA00022448"/>
    </source>
</evidence>
<evidence type="ECO:0000256" key="5">
    <source>
        <dbReference type="SAM" id="MobiDB-lite"/>
    </source>
</evidence>
<dbReference type="InterPro" id="IPR012255">
    <property type="entry name" value="ETF_b"/>
</dbReference>
<sequence>MPPPTGGRILVCVKRVIDAYVKPRVHPSGAGVDTGAAKMAMNPFCEIALEEALRLREAKTAGVTEVVAVTVGAKAAADTLRTALAMGADRGVHVLAEGGGAGGGGTPPGVGGGGGGGSAPTRSVLPSSSAASLSGREGGRGGSAWC</sequence>
<dbReference type="Pfam" id="PF01012">
    <property type="entry name" value="ETF"/>
    <property type="match status" value="1"/>
</dbReference>
<dbReference type="GO" id="GO:0033539">
    <property type="term" value="P:fatty acid beta-oxidation using acyl-CoA dehydrogenase"/>
    <property type="evidence" value="ECO:0007669"/>
    <property type="project" value="TreeGrafter"/>
</dbReference>
<dbReference type="GO" id="GO:0009063">
    <property type="term" value="P:amino acid catabolic process"/>
    <property type="evidence" value="ECO:0007669"/>
    <property type="project" value="TreeGrafter"/>
</dbReference>
<keyword evidence="8" id="KW-1185">Reference proteome</keyword>
<dbReference type="GO" id="GO:0005759">
    <property type="term" value="C:mitochondrial matrix"/>
    <property type="evidence" value="ECO:0007669"/>
    <property type="project" value="UniProtKB-SubCell"/>
</dbReference>
<protein>
    <recommendedName>
        <fullName evidence="6">Electron transfer flavoprotein alpha/beta-subunit N-terminal domain-containing protein</fullName>
    </recommendedName>
</protein>
<keyword evidence="4" id="KW-0249">Electron transport</keyword>
<gene>
    <name evidence="7" type="ORF">BU14_0275s0010</name>
</gene>
<dbReference type="InterPro" id="IPR014730">
    <property type="entry name" value="ETF_a/b_N"/>
</dbReference>
<dbReference type="InterPro" id="IPR014729">
    <property type="entry name" value="Rossmann-like_a/b/a_fold"/>
</dbReference>
<feature type="region of interest" description="Disordered" evidence="5">
    <location>
        <begin position="97"/>
        <end position="146"/>
    </location>
</feature>
<feature type="domain" description="Electron transfer flavoprotein alpha/beta-subunit N-terminal" evidence="6">
    <location>
        <begin position="36"/>
        <end position="94"/>
    </location>
</feature>
<evidence type="ECO:0000256" key="2">
    <source>
        <dbReference type="ARBA" id="ARBA00007557"/>
    </source>
</evidence>
<dbReference type="SUPFAM" id="SSF52402">
    <property type="entry name" value="Adenine nucleotide alpha hydrolases-like"/>
    <property type="match status" value="1"/>
</dbReference>
<accession>A0A1X6P1M9</accession>
<name>A0A1X6P1M9_PORUM</name>
<reference evidence="7 8" key="1">
    <citation type="submission" date="2017-03" db="EMBL/GenBank/DDBJ databases">
        <title>WGS assembly of Porphyra umbilicalis.</title>
        <authorList>
            <person name="Brawley S.H."/>
            <person name="Blouin N.A."/>
            <person name="Ficko-Blean E."/>
            <person name="Wheeler G.L."/>
            <person name="Lohr M."/>
            <person name="Goodson H.V."/>
            <person name="Jenkins J.W."/>
            <person name="Blaby-Haas C.E."/>
            <person name="Helliwell K.E."/>
            <person name="Chan C."/>
            <person name="Marriage T."/>
            <person name="Bhattacharya D."/>
            <person name="Klein A.S."/>
            <person name="Badis Y."/>
            <person name="Brodie J."/>
            <person name="Cao Y."/>
            <person name="Collen J."/>
            <person name="Dittami S.M."/>
            <person name="Gachon C.M."/>
            <person name="Green B.R."/>
            <person name="Karpowicz S."/>
            <person name="Kim J.W."/>
            <person name="Kudahl U."/>
            <person name="Lin S."/>
            <person name="Michel G."/>
            <person name="Mittag M."/>
            <person name="Olson B.J."/>
            <person name="Pangilinan J."/>
            <person name="Peng Y."/>
            <person name="Qiu H."/>
            <person name="Shu S."/>
            <person name="Singer J.T."/>
            <person name="Smith A.G."/>
            <person name="Sprecher B.N."/>
            <person name="Wagner V."/>
            <person name="Wang W."/>
            <person name="Wang Z.-Y."/>
            <person name="Yan J."/>
            <person name="Yarish C."/>
            <person name="Zoeuner-Riek S."/>
            <person name="Zhuang Y."/>
            <person name="Zou Y."/>
            <person name="Lindquist E.A."/>
            <person name="Grimwood J."/>
            <person name="Barry K."/>
            <person name="Rokhsar D.S."/>
            <person name="Schmutz J."/>
            <person name="Stiller J.W."/>
            <person name="Grossman A.R."/>
            <person name="Prochnik S.E."/>
        </authorList>
    </citation>
    <scope>NUCLEOTIDE SEQUENCE [LARGE SCALE GENOMIC DNA]</scope>
    <source>
        <strain evidence="7">4086291</strain>
    </source>
</reference>
<feature type="compositionally biased region" description="Low complexity" evidence="5">
    <location>
        <begin position="122"/>
        <end position="135"/>
    </location>
</feature>
<organism evidence="7 8">
    <name type="scientific">Porphyra umbilicalis</name>
    <name type="common">Purple laver</name>
    <name type="synonym">Red alga</name>
    <dbReference type="NCBI Taxonomy" id="2786"/>
    <lineage>
        <taxon>Eukaryota</taxon>
        <taxon>Rhodophyta</taxon>
        <taxon>Bangiophyceae</taxon>
        <taxon>Bangiales</taxon>
        <taxon>Bangiaceae</taxon>
        <taxon>Porphyra</taxon>
    </lineage>
</organism>